<gene>
    <name evidence="1" type="ORF">FNZ23_07445</name>
</gene>
<comment type="caution">
    <text evidence="1">The sequence shown here is derived from an EMBL/GenBank/DDBJ whole genome shotgun (WGS) entry which is preliminary data.</text>
</comment>
<sequence length="68" mass="7836">MSRYLEEAAALLRKSAQSNEERYRREGRWLDEGRERIAREFATLAAIDKGLLPADMVQDVLRSIAERG</sequence>
<proteinExistence type="predicted"/>
<dbReference type="AlphaFoldDB" id="A0A553ZN49"/>
<evidence type="ECO:0000313" key="2">
    <source>
        <dbReference type="Proteomes" id="UP000320888"/>
    </source>
</evidence>
<protein>
    <submittedName>
        <fullName evidence="1">Uncharacterized protein</fullName>
    </submittedName>
</protein>
<dbReference type="RefSeq" id="WP_143941556.1">
    <property type="nucleotide sequence ID" value="NZ_VKLS01000052.1"/>
</dbReference>
<reference evidence="1 2" key="1">
    <citation type="submission" date="2019-07" db="EMBL/GenBank/DDBJ databases">
        <title>Draft genome for Streptomyces benahoarensis MZ03-48.</title>
        <authorList>
            <person name="Gonzalez-Pimentel J.L."/>
        </authorList>
    </citation>
    <scope>NUCLEOTIDE SEQUENCE [LARGE SCALE GENOMIC DNA]</scope>
    <source>
        <strain evidence="1 2">MZ03-48</strain>
    </source>
</reference>
<organism evidence="1 2">
    <name type="scientific">Streptomyces benahoarensis</name>
    <dbReference type="NCBI Taxonomy" id="2595054"/>
    <lineage>
        <taxon>Bacteria</taxon>
        <taxon>Bacillati</taxon>
        <taxon>Actinomycetota</taxon>
        <taxon>Actinomycetes</taxon>
        <taxon>Kitasatosporales</taxon>
        <taxon>Streptomycetaceae</taxon>
        <taxon>Streptomyces</taxon>
    </lineage>
</organism>
<keyword evidence="2" id="KW-1185">Reference proteome</keyword>
<dbReference type="OrthoDB" id="4327912at2"/>
<dbReference type="EMBL" id="VKLS01000052">
    <property type="protein sequence ID" value="TSB42894.1"/>
    <property type="molecule type" value="Genomic_DNA"/>
</dbReference>
<accession>A0A553ZN49</accession>
<name>A0A553ZN49_9ACTN</name>
<evidence type="ECO:0000313" key="1">
    <source>
        <dbReference type="EMBL" id="TSB42894.1"/>
    </source>
</evidence>
<dbReference type="Proteomes" id="UP000320888">
    <property type="component" value="Unassembled WGS sequence"/>
</dbReference>